<reference evidence="14" key="1">
    <citation type="submission" date="2023-10" db="EMBL/GenBank/DDBJ databases">
        <title>Genome assembly of Pristionchus species.</title>
        <authorList>
            <person name="Yoshida K."/>
            <person name="Sommer R.J."/>
        </authorList>
    </citation>
    <scope>NUCLEOTIDE SEQUENCE</scope>
    <source>
        <strain evidence="14">RS0144</strain>
    </source>
</reference>
<keyword evidence="6" id="KW-0256">Endoplasmic reticulum</keyword>
<proteinExistence type="inferred from homology"/>
<keyword evidence="15" id="KW-1185">Reference proteome</keyword>
<dbReference type="InterPro" id="IPR034652">
    <property type="entry name" value="SRP68-RBD"/>
</dbReference>
<evidence type="ECO:0000256" key="2">
    <source>
        <dbReference type="ARBA" id="ARBA00004496"/>
    </source>
</evidence>
<dbReference type="EMBL" id="BTSX01000001">
    <property type="protein sequence ID" value="GMS80752.1"/>
    <property type="molecule type" value="Genomic_DNA"/>
</dbReference>
<sequence length="666" mass="74119">PTLTDFLDCLLSSLDMLGRGFGRMTVEDVEMADATVVESPPEPFSTISILQLTKEAQQQHGLRHGDYGRYRTYCADKIRRVRCALKQTHQHKCLRGKVAKFNKKPVGVEEFKDPRYLQLPLFEVERRWAAAMACKTVLEDNPTSRQRHSMRNSLKRAVQHLGALESLVKASPRCDALTKLECQAYSLWLKGIVAFELREWTTASESLAAAKLIYERLAEATPNSVLVTLYSAKCREIQPQLRLCEFNSTEAPKASMSELMKLKEEMGTDSDSIDHLIAEMRLKAKTDDSIPIEWAGVTAPAGDEKVRAIVEAWSQTDKELKECTEPREKMALLEKQIGDTRDVIEKLNEAQKRKAAEGTTGLDSSEAKRLRGYLDYIRLSRTAERYLAIIENTKLEKKHKPQDLLRLYDSVIEILKEVTEVEGADNKDLQEGYATRIEYYKTFRCYHMACAYSSLGRFAEAAALFERAKERLGRVEKKMKAVEGNKFVPENTSSLASLRSEIDRSLVTAKAERLAAAARGMEGTEKKAEEVDERPLCDTLDEWRSWPQLAAAAAGNAAGSAAAGGAKGKKKTEGATSLIPIAHLPPPLLPMPVKPMFFDLAAAHIRMPDLRERMAALEKDEKKDSSTPSKSSGKKGGSAATAASAAAPNQEEGLTGTLKGWFWGKK</sequence>
<dbReference type="AlphaFoldDB" id="A0AAV5SDI3"/>
<comment type="similarity">
    <text evidence="4">Belongs to the SRP68 family.</text>
</comment>
<keyword evidence="9" id="KW-0539">Nucleus</keyword>
<feature type="compositionally biased region" description="Low complexity" evidence="13">
    <location>
        <begin position="626"/>
        <end position="648"/>
    </location>
</feature>
<evidence type="ECO:0000256" key="6">
    <source>
        <dbReference type="ARBA" id="ARBA00022824"/>
    </source>
</evidence>
<evidence type="ECO:0000256" key="5">
    <source>
        <dbReference type="ARBA" id="ARBA00022490"/>
    </source>
</evidence>
<evidence type="ECO:0000256" key="10">
    <source>
        <dbReference type="ARBA" id="ARBA00023274"/>
    </source>
</evidence>
<dbReference type="InterPro" id="IPR011990">
    <property type="entry name" value="TPR-like_helical_dom_sf"/>
</dbReference>
<protein>
    <recommendedName>
        <fullName evidence="11">Signal recognition particle subunit SRP68</fullName>
    </recommendedName>
    <alternativeName>
        <fullName evidence="12">Signal recognition particle 68 kDa protein</fullName>
    </alternativeName>
</protein>
<dbReference type="GO" id="GO:0005047">
    <property type="term" value="F:signal recognition particle binding"/>
    <property type="evidence" value="ECO:0007669"/>
    <property type="project" value="InterPro"/>
</dbReference>
<keyword evidence="7" id="KW-0694">RNA-binding</keyword>
<dbReference type="CDD" id="cd15481">
    <property type="entry name" value="SRP68-RBD"/>
    <property type="match status" value="1"/>
</dbReference>
<name>A0AAV5SDI3_9BILA</name>
<dbReference type="SUPFAM" id="SSF48452">
    <property type="entry name" value="TPR-like"/>
    <property type="match status" value="1"/>
</dbReference>
<dbReference type="GO" id="GO:0005829">
    <property type="term" value="C:cytosol"/>
    <property type="evidence" value="ECO:0007669"/>
    <property type="project" value="UniProtKB-ARBA"/>
</dbReference>
<dbReference type="Proteomes" id="UP001432027">
    <property type="component" value="Unassembled WGS sequence"/>
</dbReference>
<dbReference type="PIRSF" id="PIRSF038995">
    <property type="entry name" value="SRP68"/>
    <property type="match status" value="1"/>
</dbReference>
<keyword evidence="8" id="KW-0733">Signal recognition particle</keyword>
<dbReference type="Gene3D" id="1.10.3450.40">
    <property type="entry name" value="Signal recognition particle, SRP68 subunit, RNA-binding domain"/>
    <property type="match status" value="1"/>
</dbReference>
<keyword evidence="5" id="KW-0963">Cytoplasm</keyword>
<accession>A0AAV5SDI3</accession>
<evidence type="ECO:0000256" key="13">
    <source>
        <dbReference type="SAM" id="MobiDB-lite"/>
    </source>
</evidence>
<evidence type="ECO:0000256" key="12">
    <source>
        <dbReference type="ARBA" id="ARBA00083741"/>
    </source>
</evidence>
<evidence type="ECO:0000313" key="14">
    <source>
        <dbReference type="EMBL" id="GMS80752.1"/>
    </source>
</evidence>
<dbReference type="FunFam" id="1.10.3450.40:FF:000001">
    <property type="entry name" value="Signal recognition particle subunit SRP68"/>
    <property type="match status" value="1"/>
</dbReference>
<dbReference type="GO" id="GO:0006614">
    <property type="term" value="P:SRP-dependent cotranslational protein targeting to membrane"/>
    <property type="evidence" value="ECO:0007669"/>
    <property type="project" value="InterPro"/>
</dbReference>
<comment type="caution">
    <text evidence="14">The sequence shown here is derived from an EMBL/GenBank/DDBJ whole genome shotgun (WGS) entry which is preliminary data.</text>
</comment>
<dbReference type="PANTHER" id="PTHR12860:SF0">
    <property type="entry name" value="SIGNAL RECOGNITION PARTICLE SUBUNIT SRP68"/>
    <property type="match status" value="1"/>
</dbReference>
<dbReference type="GO" id="GO:0005786">
    <property type="term" value="C:signal recognition particle, endoplasmic reticulum targeting"/>
    <property type="evidence" value="ECO:0007669"/>
    <property type="project" value="UniProtKB-KW"/>
</dbReference>
<comment type="subcellular location">
    <subcellularLocation>
        <location evidence="2">Cytoplasm</location>
    </subcellularLocation>
    <subcellularLocation>
        <location evidence="1">Endoplasmic reticulum</location>
    </subcellularLocation>
    <subcellularLocation>
        <location evidence="3">Nucleus</location>
        <location evidence="3">Nucleolus</location>
    </subcellularLocation>
</comment>
<feature type="non-terminal residue" evidence="14">
    <location>
        <position position="1"/>
    </location>
</feature>
<evidence type="ECO:0000256" key="1">
    <source>
        <dbReference type="ARBA" id="ARBA00004240"/>
    </source>
</evidence>
<organism evidence="14 15">
    <name type="scientific">Pristionchus entomophagus</name>
    <dbReference type="NCBI Taxonomy" id="358040"/>
    <lineage>
        <taxon>Eukaryota</taxon>
        <taxon>Metazoa</taxon>
        <taxon>Ecdysozoa</taxon>
        <taxon>Nematoda</taxon>
        <taxon>Chromadorea</taxon>
        <taxon>Rhabditida</taxon>
        <taxon>Rhabditina</taxon>
        <taxon>Diplogasteromorpha</taxon>
        <taxon>Diplogasteroidea</taxon>
        <taxon>Neodiplogasteridae</taxon>
        <taxon>Pristionchus</taxon>
    </lineage>
</organism>
<evidence type="ECO:0000256" key="3">
    <source>
        <dbReference type="ARBA" id="ARBA00004604"/>
    </source>
</evidence>
<gene>
    <name evidence="14" type="ORF">PENTCL1PPCAC_2927</name>
</gene>
<keyword evidence="10" id="KW-0687">Ribonucleoprotein</keyword>
<evidence type="ECO:0000256" key="4">
    <source>
        <dbReference type="ARBA" id="ARBA00009352"/>
    </source>
</evidence>
<evidence type="ECO:0000256" key="7">
    <source>
        <dbReference type="ARBA" id="ARBA00022884"/>
    </source>
</evidence>
<dbReference type="GO" id="GO:0005783">
    <property type="term" value="C:endoplasmic reticulum"/>
    <property type="evidence" value="ECO:0007669"/>
    <property type="project" value="UniProtKB-SubCell"/>
</dbReference>
<dbReference type="GO" id="GO:0030942">
    <property type="term" value="F:endoplasmic reticulum signal peptide binding"/>
    <property type="evidence" value="ECO:0007669"/>
    <property type="project" value="InterPro"/>
</dbReference>
<dbReference type="PANTHER" id="PTHR12860">
    <property type="entry name" value="SIGNAL RECOGNITION PARTICLE 68 KDA PROTEIN"/>
    <property type="match status" value="1"/>
</dbReference>
<feature type="region of interest" description="Disordered" evidence="13">
    <location>
        <begin position="618"/>
        <end position="666"/>
    </location>
</feature>
<evidence type="ECO:0000256" key="11">
    <source>
        <dbReference type="ARBA" id="ARBA00029498"/>
    </source>
</evidence>
<evidence type="ECO:0000256" key="8">
    <source>
        <dbReference type="ARBA" id="ARBA00023135"/>
    </source>
</evidence>
<dbReference type="InterPro" id="IPR038253">
    <property type="entry name" value="SRP68_N_sf"/>
</dbReference>
<dbReference type="GO" id="GO:0008312">
    <property type="term" value="F:7S RNA binding"/>
    <property type="evidence" value="ECO:0007669"/>
    <property type="project" value="InterPro"/>
</dbReference>
<evidence type="ECO:0000256" key="9">
    <source>
        <dbReference type="ARBA" id="ARBA00023242"/>
    </source>
</evidence>
<dbReference type="GO" id="GO:0005730">
    <property type="term" value="C:nucleolus"/>
    <property type="evidence" value="ECO:0007669"/>
    <property type="project" value="UniProtKB-SubCell"/>
</dbReference>
<evidence type="ECO:0000313" key="15">
    <source>
        <dbReference type="Proteomes" id="UP001432027"/>
    </source>
</evidence>
<dbReference type="InterPro" id="IPR026258">
    <property type="entry name" value="SRP68"/>
</dbReference>
<dbReference type="Pfam" id="PF16969">
    <property type="entry name" value="SRP68"/>
    <property type="match status" value="1"/>
</dbReference>